<reference evidence="1" key="1">
    <citation type="submission" date="2014-11" db="EMBL/GenBank/DDBJ databases">
        <authorList>
            <person name="Amaro Gonzalez C."/>
        </authorList>
    </citation>
    <scope>NUCLEOTIDE SEQUENCE</scope>
</reference>
<dbReference type="EMBL" id="GBXM01103211">
    <property type="protein sequence ID" value="JAH05366.1"/>
    <property type="molecule type" value="Transcribed_RNA"/>
</dbReference>
<organism evidence="1">
    <name type="scientific">Anguilla anguilla</name>
    <name type="common">European freshwater eel</name>
    <name type="synonym">Muraena anguilla</name>
    <dbReference type="NCBI Taxonomy" id="7936"/>
    <lineage>
        <taxon>Eukaryota</taxon>
        <taxon>Metazoa</taxon>
        <taxon>Chordata</taxon>
        <taxon>Craniata</taxon>
        <taxon>Vertebrata</taxon>
        <taxon>Euteleostomi</taxon>
        <taxon>Actinopterygii</taxon>
        <taxon>Neopterygii</taxon>
        <taxon>Teleostei</taxon>
        <taxon>Anguilliformes</taxon>
        <taxon>Anguillidae</taxon>
        <taxon>Anguilla</taxon>
    </lineage>
</organism>
<protein>
    <submittedName>
        <fullName evidence="1">Uncharacterized protein</fullName>
    </submittedName>
</protein>
<evidence type="ECO:0000313" key="1">
    <source>
        <dbReference type="EMBL" id="JAH05366.1"/>
    </source>
</evidence>
<reference evidence="1" key="2">
    <citation type="journal article" date="2015" name="Fish Shellfish Immunol.">
        <title>Early steps in the European eel (Anguilla anguilla)-Vibrio vulnificus interaction in the gills: Role of the RtxA13 toxin.</title>
        <authorList>
            <person name="Callol A."/>
            <person name="Pajuelo D."/>
            <person name="Ebbesson L."/>
            <person name="Teles M."/>
            <person name="MacKenzie S."/>
            <person name="Amaro C."/>
        </authorList>
    </citation>
    <scope>NUCLEOTIDE SEQUENCE</scope>
</reference>
<proteinExistence type="predicted"/>
<sequence>MSFFISSTLMPAASTPTSCSTELFQLLATPKTRSAIFFSSFRTGRVQGRVPMRCAAEL</sequence>
<dbReference type="AlphaFoldDB" id="A0A0E9PL64"/>
<name>A0A0E9PL64_ANGAN</name>
<accession>A0A0E9PL64</accession>